<name>W2HYQ5_PHYNI</name>
<dbReference type="Proteomes" id="UP000053236">
    <property type="component" value="Unassembled WGS sequence"/>
</dbReference>
<organism evidence="2">
    <name type="scientific">Phytophthora nicotianae</name>
    <name type="common">Potato buckeye rot agent</name>
    <name type="synonym">Phytophthora parasitica</name>
    <dbReference type="NCBI Taxonomy" id="4792"/>
    <lineage>
        <taxon>Eukaryota</taxon>
        <taxon>Sar</taxon>
        <taxon>Stramenopiles</taxon>
        <taxon>Oomycota</taxon>
        <taxon>Peronosporomycetes</taxon>
        <taxon>Peronosporales</taxon>
        <taxon>Peronosporaceae</taxon>
        <taxon>Phytophthora</taxon>
    </lineage>
</organism>
<dbReference type="EMBL" id="KI689470">
    <property type="protein sequence ID" value="ETK72916.1"/>
    <property type="molecule type" value="Genomic_DNA"/>
</dbReference>
<feature type="non-terminal residue" evidence="2">
    <location>
        <position position="63"/>
    </location>
</feature>
<protein>
    <submittedName>
        <fullName evidence="2">Uncharacterized protein</fullName>
    </submittedName>
</protein>
<reference evidence="1" key="1">
    <citation type="submission" date="2013-11" db="EMBL/GenBank/DDBJ databases">
        <title>The Genome Sequence of Phytophthora parasitica CJ02B3.</title>
        <authorList>
            <consortium name="The Broad Institute Genomics Platform"/>
            <person name="Russ C."/>
            <person name="Tyler B."/>
            <person name="Panabieres F."/>
            <person name="Shan W."/>
            <person name="Tripathy S."/>
            <person name="Grunwald N."/>
            <person name="Machado M."/>
            <person name="Johnson C.S."/>
            <person name="Arredondo F."/>
            <person name="Hong C."/>
            <person name="Coffey M."/>
            <person name="Young S.K."/>
            <person name="Zeng Q."/>
            <person name="Gargeya S."/>
            <person name="Fitzgerald M."/>
            <person name="Abouelleil A."/>
            <person name="Alvarado L."/>
            <person name="Chapman S.B."/>
            <person name="Gainer-Dewar J."/>
            <person name="Goldberg J."/>
            <person name="Griggs A."/>
            <person name="Gujja S."/>
            <person name="Hansen M."/>
            <person name="Howarth C."/>
            <person name="Imamovic A."/>
            <person name="Ireland A."/>
            <person name="Larimer J."/>
            <person name="McCowan C."/>
            <person name="Murphy C."/>
            <person name="Pearson M."/>
            <person name="Poon T.W."/>
            <person name="Priest M."/>
            <person name="Roberts A."/>
            <person name="Saif S."/>
            <person name="Shea T."/>
            <person name="Sykes S."/>
            <person name="Wortman J."/>
            <person name="Nusbaum C."/>
            <person name="Birren B."/>
        </authorList>
    </citation>
    <scope>NUCLEOTIDE SEQUENCE [LARGE SCALE GENOMIC DNA]</scope>
    <source>
        <strain evidence="1">CJ02B3</strain>
    </source>
</reference>
<reference evidence="2" key="2">
    <citation type="submission" date="2013-11" db="EMBL/GenBank/DDBJ databases">
        <title>The Genome Sequence of Phytophthora parasitica CJ05E6.</title>
        <authorList>
            <consortium name="The Broad Institute Genomics Platform"/>
            <person name="Russ C."/>
            <person name="Tyler B."/>
            <person name="Panabieres F."/>
            <person name="Shan W."/>
            <person name="Tripathy S."/>
            <person name="Grunwald N."/>
            <person name="Machado M."/>
            <person name="Johnson C.S."/>
            <person name="Arredondo F."/>
            <person name="Hong C."/>
            <person name="Coffey M."/>
            <person name="Young S.K."/>
            <person name="Zeng Q."/>
            <person name="Gargeya S."/>
            <person name="Fitzgerald M."/>
            <person name="Abouelleil A."/>
            <person name="Alvarado L."/>
            <person name="Chapman S.B."/>
            <person name="Gainer-Dewar J."/>
            <person name="Goldberg J."/>
            <person name="Griggs A."/>
            <person name="Gujja S."/>
            <person name="Hansen M."/>
            <person name="Howarth C."/>
            <person name="Imamovic A."/>
            <person name="Ireland A."/>
            <person name="Larimer J."/>
            <person name="McCowan C."/>
            <person name="Murphy C."/>
            <person name="Pearson M."/>
            <person name="Poon T.W."/>
            <person name="Priest M."/>
            <person name="Roberts A."/>
            <person name="Saif S."/>
            <person name="Shea T."/>
            <person name="Sykes S."/>
            <person name="Wortman J."/>
            <person name="Nusbaum C."/>
            <person name="Birren B."/>
        </authorList>
    </citation>
    <scope>NUCLEOTIDE SEQUENCE [LARGE SCALE GENOMIC DNA]</scope>
    <source>
        <strain evidence="2">CJ05E6</strain>
    </source>
</reference>
<proteinExistence type="predicted"/>
<dbReference type="AlphaFoldDB" id="W2HYQ5"/>
<dbReference type="EMBL" id="KI676272">
    <property type="protein sequence ID" value="ETL26362.1"/>
    <property type="molecule type" value="Genomic_DNA"/>
</dbReference>
<accession>W2HYQ5</accession>
<sequence length="63" mass="7315">MPDLEDEQSQQVELLTSIILEYVVSVTRLDMNVQKRFNLESNLGIIGISGACRLYDTPRWEMR</sequence>
<evidence type="ECO:0000313" key="2">
    <source>
        <dbReference type="EMBL" id="ETL26362.1"/>
    </source>
</evidence>
<evidence type="ECO:0000313" key="1">
    <source>
        <dbReference type="EMBL" id="ETK72916.1"/>
    </source>
</evidence>
<gene>
    <name evidence="1" type="ORF">L915_20081</name>
    <name evidence="2" type="ORF">L916_19954</name>
</gene>
<dbReference type="Proteomes" id="UP000053864">
    <property type="component" value="Unassembled WGS sequence"/>
</dbReference>